<protein>
    <submittedName>
        <fullName evidence="1">SMI1/KNR4 family protein</fullName>
    </submittedName>
</protein>
<reference evidence="1 2" key="1">
    <citation type="submission" date="2018-12" db="EMBL/GenBank/DDBJ databases">
        <title>The Genome Submission of two Enterobacter spp. strains.</title>
        <authorList>
            <person name="Wu W."/>
            <person name="Wei L."/>
            <person name="Feng Y."/>
            <person name="Zong Z."/>
        </authorList>
    </citation>
    <scope>NUCLEOTIDE SEQUENCE [LARGE SCALE GENOMIC DNA]</scope>
    <source>
        <strain evidence="1 2">WCHEHu045002</strain>
    </source>
</reference>
<organism evidence="1 2">
    <name type="scientific">Enterobacter huaxiensis</name>
    <dbReference type="NCBI Taxonomy" id="2494702"/>
    <lineage>
        <taxon>Bacteria</taxon>
        <taxon>Pseudomonadati</taxon>
        <taxon>Pseudomonadota</taxon>
        <taxon>Gammaproteobacteria</taxon>
        <taxon>Enterobacterales</taxon>
        <taxon>Enterobacteriaceae</taxon>
        <taxon>Enterobacter</taxon>
    </lineage>
</organism>
<accession>A0A428LRG2</accession>
<dbReference type="AlphaFoldDB" id="A0A428LRG2"/>
<gene>
    <name evidence="1" type="ORF">EJE24_12740</name>
</gene>
<dbReference type="InterPro" id="IPR037883">
    <property type="entry name" value="Knr4/Smi1-like_sf"/>
</dbReference>
<dbReference type="Proteomes" id="UP000276389">
    <property type="component" value="Unassembled WGS sequence"/>
</dbReference>
<evidence type="ECO:0000313" key="1">
    <source>
        <dbReference type="EMBL" id="RSK67426.1"/>
    </source>
</evidence>
<proteinExistence type="predicted"/>
<dbReference type="Gene3D" id="3.40.1580.10">
    <property type="entry name" value="SMI1/KNR4-like"/>
    <property type="match status" value="1"/>
</dbReference>
<comment type="caution">
    <text evidence="1">The sequence shown here is derived from an EMBL/GenBank/DDBJ whole genome shotgun (WGS) entry which is preliminary data.</text>
</comment>
<evidence type="ECO:0000313" key="2">
    <source>
        <dbReference type="Proteomes" id="UP000276389"/>
    </source>
</evidence>
<name>A0A428LRG2_9ENTR</name>
<dbReference type="SUPFAM" id="SSF160631">
    <property type="entry name" value="SMI1/KNR4-like"/>
    <property type="match status" value="1"/>
</dbReference>
<dbReference type="Pfam" id="PF14568">
    <property type="entry name" value="SUKH_6"/>
    <property type="match status" value="1"/>
</dbReference>
<sequence>MLINKLVTILAVPFAPSDSGKGMKWPMIEDGLPFPSDYIEFINEYGSGRIADFIVIFNPFSKNEDVNFFEQYKFILEDLNYLIKSDKDYYNYQLYPKDNGLIPLGVTDNGDYLFWVVNSKDNSELWTVAIIAARSPEVEYFDGGLTYFLEGLLKNKIKCKSFPDDFPPPVVKFESI</sequence>
<dbReference type="EMBL" id="RWHU01000004">
    <property type="protein sequence ID" value="RSK67426.1"/>
    <property type="molecule type" value="Genomic_DNA"/>
</dbReference>